<dbReference type="EMBL" id="JAIWYP010000012">
    <property type="protein sequence ID" value="KAH3728116.1"/>
    <property type="molecule type" value="Genomic_DNA"/>
</dbReference>
<keyword evidence="3" id="KW-1185">Reference proteome</keyword>
<proteinExistence type="predicted"/>
<evidence type="ECO:0000313" key="3">
    <source>
        <dbReference type="Proteomes" id="UP000828390"/>
    </source>
</evidence>
<dbReference type="Proteomes" id="UP000828390">
    <property type="component" value="Unassembled WGS sequence"/>
</dbReference>
<evidence type="ECO:0000313" key="2">
    <source>
        <dbReference type="EMBL" id="KAH3728116.1"/>
    </source>
</evidence>
<feature type="region of interest" description="Disordered" evidence="1">
    <location>
        <begin position="1"/>
        <end position="39"/>
    </location>
</feature>
<organism evidence="2 3">
    <name type="scientific">Dreissena polymorpha</name>
    <name type="common">Zebra mussel</name>
    <name type="synonym">Mytilus polymorpha</name>
    <dbReference type="NCBI Taxonomy" id="45954"/>
    <lineage>
        <taxon>Eukaryota</taxon>
        <taxon>Metazoa</taxon>
        <taxon>Spiralia</taxon>
        <taxon>Lophotrochozoa</taxon>
        <taxon>Mollusca</taxon>
        <taxon>Bivalvia</taxon>
        <taxon>Autobranchia</taxon>
        <taxon>Heteroconchia</taxon>
        <taxon>Euheterodonta</taxon>
        <taxon>Imparidentia</taxon>
        <taxon>Neoheterodontei</taxon>
        <taxon>Myida</taxon>
        <taxon>Dreissenoidea</taxon>
        <taxon>Dreissenidae</taxon>
        <taxon>Dreissena</taxon>
    </lineage>
</organism>
<sequence length="72" mass="8354">METATRDAAELQTPEATSTALRRLQPDRRRTRNTRTNHVPERRVYTVAERTTIRRIAGIKMHPVINVMPKDT</sequence>
<dbReference type="AlphaFoldDB" id="A0A9D4CNU0"/>
<accession>A0A9D4CNU0</accession>
<gene>
    <name evidence="2" type="ORF">DPMN_054063</name>
</gene>
<name>A0A9D4CNU0_DREPO</name>
<reference evidence="2" key="2">
    <citation type="submission" date="2020-11" db="EMBL/GenBank/DDBJ databases">
        <authorList>
            <person name="McCartney M.A."/>
            <person name="Auch B."/>
            <person name="Kono T."/>
            <person name="Mallez S."/>
            <person name="Becker A."/>
            <person name="Gohl D.M."/>
            <person name="Silverstein K.A.T."/>
            <person name="Koren S."/>
            <person name="Bechman K.B."/>
            <person name="Herman A."/>
            <person name="Abrahante J.E."/>
            <person name="Garbe J."/>
        </authorList>
    </citation>
    <scope>NUCLEOTIDE SEQUENCE</scope>
    <source>
        <strain evidence="2">Duluth1</strain>
        <tissue evidence="2">Whole animal</tissue>
    </source>
</reference>
<reference evidence="2" key="1">
    <citation type="journal article" date="2019" name="bioRxiv">
        <title>The Genome of the Zebra Mussel, Dreissena polymorpha: A Resource for Invasive Species Research.</title>
        <authorList>
            <person name="McCartney M.A."/>
            <person name="Auch B."/>
            <person name="Kono T."/>
            <person name="Mallez S."/>
            <person name="Zhang Y."/>
            <person name="Obille A."/>
            <person name="Becker A."/>
            <person name="Abrahante J.E."/>
            <person name="Garbe J."/>
            <person name="Badalamenti J.P."/>
            <person name="Herman A."/>
            <person name="Mangelson H."/>
            <person name="Liachko I."/>
            <person name="Sullivan S."/>
            <person name="Sone E.D."/>
            <person name="Koren S."/>
            <person name="Silverstein K.A.T."/>
            <person name="Beckman K.B."/>
            <person name="Gohl D.M."/>
        </authorList>
    </citation>
    <scope>NUCLEOTIDE SEQUENCE</scope>
    <source>
        <strain evidence="2">Duluth1</strain>
        <tissue evidence="2">Whole animal</tissue>
    </source>
</reference>
<protein>
    <submittedName>
        <fullName evidence="2">Uncharacterized protein</fullName>
    </submittedName>
</protein>
<comment type="caution">
    <text evidence="2">The sequence shown here is derived from an EMBL/GenBank/DDBJ whole genome shotgun (WGS) entry which is preliminary data.</text>
</comment>
<evidence type="ECO:0000256" key="1">
    <source>
        <dbReference type="SAM" id="MobiDB-lite"/>
    </source>
</evidence>